<proteinExistence type="predicted"/>
<sequence length="218" mass="24957">MTFWNTFTGACGYFTRPWSPEKTENAANAGECLEPANESGQHCNEKNVSGQTANGNNGDANDTTIRVCPIHTISGLEPGQTCNPNTKTIQPWTEEDWKLENNILEKRMRRAFSLDIKGLVEDFTMCGDQDCVDQLVRLKDGRRFVYQDKEVWILEEEDCITVKRMRWVHDDGSVGEWLGENWDEAFIRAEQEEVRLEFNAAKEELRIEYPEMAALLGV</sequence>
<gene>
    <name evidence="2" type="ORF">BJ508DRAFT_329849</name>
</gene>
<organism evidence="2 3">
    <name type="scientific">Ascobolus immersus RN42</name>
    <dbReference type="NCBI Taxonomy" id="1160509"/>
    <lineage>
        <taxon>Eukaryota</taxon>
        <taxon>Fungi</taxon>
        <taxon>Dikarya</taxon>
        <taxon>Ascomycota</taxon>
        <taxon>Pezizomycotina</taxon>
        <taxon>Pezizomycetes</taxon>
        <taxon>Pezizales</taxon>
        <taxon>Ascobolaceae</taxon>
        <taxon>Ascobolus</taxon>
    </lineage>
</organism>
<feature type="region of interest" description="Disordered" evidence="1">
    <location>
        <begin position="36"/>
        <end position="59"/>
    </location>
</feature>
<accession>A0A3N4HW01</accession>
<dbReference type="Proteomes" id="UP000275078">
    <property type="component" value="Unassembled WGS sequence"/>
</dbReference>
<evidence type="ECO:0000256" key="1">
    <source>
        <dbReference type="SAM" id="MobiDB-lite"/>
    </source>
</evidence>
<evidence type="ECO:0000313" key="3">
    <source>
        <dbReference type="Proteomes" id="UP000275078"/>
    </source>
</evidence>
<protein>
    <submittedName>
        <fullName evidence="2">Uncharacterized protein</fullName>
    </submittedName>
</protein>
<dbReference type="AlphaFoldDB" id="A0A3N4HW01"/>
<reference evidence="2 3" key="1">
    <citation type="journal article" date="2018" name="Nat. Ecol. Evol.">
        <title>Pezizomycetes genomes reveal the molecular basis of ectomycorrhizal truffle lifestyle.</title>
        <authorList>
            <person name="Murat C."/>
            <person name="Payen T."/>
            <person name="Noel B."/>
            <person name="Kuo A."/>
            <person name="Morin E."/>
            <person name="Chen J."/>
            <person name="Kohler A."/>
            <person name="Krizsan K."/>
            <person name="Balestrini R."/>
            <person name="Da Silva C."/>
            <person name="Montanini B."/>
            <person name="Hainaut M."/>
            <person name="Levati E."/>
            <person name="Barry K.W."/>
            <person name="Belfiori B."/>
            <person name="Cichocki N."/>
            <person name="Clum A."/>
            <person name="Dockter R.B."/>
            <person name="Fauchery L."/>
            <person name="Guy J."/>
            <person name="Iotti M."/>
            <person name="Le Tacon F."/>
            <person name="Lindquist E.A."/>
            <person name="Lipzen A."/>
            <person name="Malagnac F."/>
            <person name="Mello A."/>
            <person name="Molinier V."/>
            <person name="Miyauchi S."/>
            <person name="Poulain J."/>
            <person name="Riccioni C."/>
            <person name="Rubini A."/>
            <person name="Sitrit Y."/>
            <person name="Splivallo R."/>
            <person name="Traeger S."/>
            <person name="Wang M."/>
            <person name="Zifcakova L."/>
            <person name="Wipf D."/>
            <person name="Zambonelli A."/>
            <person name="Paolocci F."/>
            <person name="Nowrousian M."/>
            <person name="Ottonello S."/>
            <person name="Baldrian P."/>
            <person name="Spatafora J.W."/>
            <person name="Henrissat B."/>
            <person name="Nagy L.G."/>
            <person name="Aury J.M."/>
            <person name="Wincker P."/>
            <person name="Grigoriev I.V."/>
            <person name="Bonfante P."/>
            <person name="Martin F.M."/>
        </authorList>
    </citation>
    <scope>NUCLEOTIDE SEQUENCE [LARGE SCALE GENOMIC DNA]</scope>
    <source>
        <strain evidence="2 3">RN42</strain>
    </source>
</reference>
<name>A0A3N4HW01_ASCIM</name>
<dbReference type="EMBL" id="ML119720">
    <property type="protein sequence ID" value="RPA77839.1"/>
    <property type="molecule type" value="Genomic_DNA"/>
</dbReference>
<keyword evidence="3" id="KW-1185">Reference proteome</keyword>
<feature type="compositionally biased region" description="Polar residues" evidence="1">
    <location>
        <begin position="38"/>
        <end position="59"/>
    </location>
</feature>
<evidence type="ECO:0000313" key="2">
    <source>
        <dbReference type="EMBL" id="RPA77839.1"/>
    </source>
</evidence>